<feature type="compositionally biased region" description="Low complexity" evidence="2">
    <location>
        <begin position="1186"/>
        <end position="1199"/>
    </location>
</feature>
<reference evidence="5" key="1">
    <citation type="submission" date="2014-06" db="EMBL/GenBank/DDBJ databases">
        <authorList>
            <person name="Aslett M."/>
            <person name="De Silva N."/>
        </authorList>
    </citation>
    <scope>NUCLEOTIDE SEQUENCE [LARGE SCALE GENOMIC DNA]</scope>
    <source>
        <strain evidence="5">Bond</strain>
    </source>
</reference>
<organism evidence="4 5">
    <name type="scientific">Babesia bigemina</name>
    <dbReference type="NCBI Taxonomy" id="5866"/>
    <lineage>
        <taxon>Eukaryota</taxon>
        <taxon>Sar</taxon>
        <taxon>Alveolata</taxon>
        <taxon>Apicomplexa</taxon>
        <taxon>Aconoidasida</taxon>
        <taxon>Piroplasmida</taxon>
        <taxon>Babesiidae</taxon>
        <taxon>Babesia</taxon>
    </lineage>
</organism>
<feature type="compositionally biased region" description="Low complexity" evidence="2">
    <location>
        <begin position="2120"/>
        <end position="2130"/>
    </location>
</feature>
<feature type="compositionally biased region" description="Polar residues" evidence="2">
    <location>
        <begin position="1945"/>
        <end position="1955"/>
    </location>
</feature>
<dbReference type="GeneID" id="24564625"/>
<feature type="compositionally biased region" description="Polar residues" evidence="2">
    <location>
        <begin position="1320"/>
        <end position="1344"/>
    </location>
</feature>
<feature type="compositionally biased region" description="Polar residues" evidence="2">
    <location>
        <begin position="1377"/>
        <end position="1397"/>
    </location>
</feature>
<feature type="transmembrane region" description="Helical" evidence="3">
    <location>
        <begin position="3003"/>
        <end position="3026"/>
    </location>
</feature>
<feature type="compositionally biased region" description="Polar residues" evidence="2">
    <location>
        <begin position="1902"/>
        <end position="1911"/>
    </location>
</feature>
<keyword evidence="3" id="KW-0472">Membrane</keyword>
<feature type="region of interest" description="Disordered" evidence="2">
    <location>
        <begin position="394"/>
        <end position="2084"/>
    </location>
</feature>
<feature type="compositionally biased region" description="Polar residues" evidence="2">
    <location>
        <begin position="1489"/>
        <end position="1508"/>
    </location>
</feature>
<feature type="compositionally biased region" description="Low complexity" evidence="2">
    <location>
        <begin position="878"/>
        <end position="890"/>
    </location>
</feature>
<sequence>MVHFVQLKTLKQCFAFLLRLHERKGIHDIVHTRLLDDFASNYKNLNRQECQQGFYSFLGKVKAFYQKLTTVNVSKDVVDIGFMSPSDILDALFECIPRFLAAVYYLLYHVDSTYNGFGGGSWGDLYPGYISYSGYRWGGELDTYLTAPSSKKDYGVLPGGFEINDLTSNYRYGYSQGKNMIKDLRAILEKSNNLCKFFRDVIFMVLNRYWQDVNAANVIGLVSVFCNIVQMEKGNKNNEIHNALQKLPKEGNNCCIDWNKLQQVCGELKSAYEGILGSGFDITGVVPKLGDLQNAKFATRFATWYRDDYTGAWQTIKKIKAEISSNVSFTPKQIADKFLFRNGFCLGDQKLKGASNDFVIAQWAIFIEKLVDDENGLEKLKKVLDGTVCASHAARPASSPKVVGQPSDSRPLTSQPNHVSLAPSHAPPQAVRSSKVSHEQQGSRSVKRPNGAPAAEVPEPKILPANKTPENNLLGKGGIRRNAAQGLTSQSPVPGGKAQDSQGGVTSGKHRQLPEIIGKHPAARAESPKSKPPVNPAISPSVRSGSLGPQYKQQPTSRGSHDQISNKPAKPQITVTEQHKTASGPSALPHTPASVRAPGSDDTPVGPVKDSSGHKSLSPDSGGPSATGRSQSSSGRNVDRPSYDADGSSGSRGKKGSHSAEASPSNIAASQGIAPPVRKAGSTSHPGKSKDSHVSGVPASTSTTKNVIGSQESHKTTPVSKSDSPSVVATVDLLGGGSNGKSQAKAGKAADEAGAKPPSAAPKEARQEKVHTSPAQTQHRSFEKGGSVPQPGPSKRTTLPKNSTSESLQHGQARDVPLQNVRPNTEQPQARGTPAHSSPHLPKDPISASEPHDMGAYSTSAKQLGSKSAVSHDTVSAPGQTVSSTVSSPSGGSGQKGDMHAGSKALPVPDKPSNHRAATNSGDDRSKIFAVKASSPGASAGVRGNVHSQDSANVNSKSVTTRSAGHPSTSGTKHLNSLPLNETNNRSQVSHDQAGSSNSLQPVRVPATVTKPRQHEHVDSSVSRQDTESGVSGGDGEHGKPSRSRSPEKRSAKNKDQQVDTSTRTDTGAKSTTAPTAQLPLSDGGLVRDERVNFHAYDRRTLPIVTTPSDGVETTTTRSPSRPSAAPRGSGSNVGGVDSGGKAKVVSALAPQTHADIGSTDHVGHISSSQVHTGPPKDSIAQGKASLPSGSPTSLLGVSAESEPTKAASISSPDSSAVISSAKGVPNTVNTVSVTSRSDQDGSTVKGGKSGPSASASRSKSSDSSRDNHRVVQALSSARTPITTGDSSNASSHVIQPVSASRQASGGAGLNVRNKGALGSPNSDKLMSDAYVQQRTQASQAGQSDRTDGVGHSSSSQTSGSSSESSQVVGGELPETLSITANTHVSGDSKLRSTSGVTHAPDHAVQKPGSGGSGMAGSPSAPQHVNDSLGTPTAPKVTTPAIPGSNIRVGSGDGDARSAGGAGDSKSPVVPAKQIATASSGDTPKLAKLTSSESLPSRGQSASDNTHGTDAIAAAPSESSYAALRRDAPMSVERKALAEIQRSSPRLEKTSTPAPIVAVSQDAKQGAEGTHLNDEHSTVKRGIGVSSAVQQPDSGTRIPDTRSSDSPADVNHPRTTEQTFPTKPIPQALKRSPDDKGVASGTVVTPSIEPASASDVVGADGGDGVTDRKQDVNTRGRVNTEEQQGGVANMLRSTGIVLSPSEPSFTLNPGRQRSTNPTLSGKSASAPNSDAFGDSEGTRAATIAQRDPAAIAPSSTRDNSSGDGLRETASQRGGDSSVSSVMPISSRFPDNENSVLNTQTPKGPSVQLITSDTIRQGGTGSKPESEAEPKQGIPDVNQQQNEGSVSGGENGIGDSLQIPPAAPPATLVQPYDAAANVQRSKGQIINVREPVELKPSPISRGPSPSNLTPRSPGSAGKPNNHGVELQGDVKNRAQPGVSPAAAHTLSVNVSGQGSPLSGVHPSVGEKVAGGNTPSALTMQNGEPLRFGRAGIPPANLDSLSTEDEDDEAGGGGGDSSKAQAADSIGHVSTGQHPGELQKAEQLQIKDASSSGPLSSVLTGDLGGTQVLGDPASSAIGQSNGGFPRKITEVTEPGGDQPSATLSSFSGEVIPVGVDGGAAGASGDDSQYSASRLKPNTSLSDAHFPPLGAERSDSSLSLLPGQPVVQGADSVGANMLNSQRLPSQDTTNLEDASDKRADAVHSGVLGLSADVGQTGSSSSHFGNKLSAPPEPTRSSNAIVRDNIGVGERVVNGDLWWKPDGWDYKADLKEKWKQLKTKEEEALKKQAEADLKQQKGLQDYLRHLQPYKTNYVPYMHLPIPEPSGFAVDGEVVGNDSDTEQQRQKDLIDLHNARHMESLRLKAQRDREERTKLQKEAVERYKKDEEERHKTYMQNVSDPFTGIVAPNARGLSGNTLPTEFPHIGVAVGYPIKQPRLPRNTVKPADPIEFNMKRHSRQKREAPPIHNDIPKISWVPPPPIKSPSAPPPQPLVDFEVEQVYKAKSFQSDLLKPSHMPVELIDPVLPYDNYLGPPQHVPLPEGSAQDVKTTATVDFCLPAWTTEIPTNDLSDIPETELFPLVPPRTVRDMLRWLVGIRNPKHLQVLEKCINEALGTVPGATTANSKLCVNNSKITTENVIDALKMASMFSCSVLSAIEPEWRQRMPSSTANAEDTDQDQGSDGCALLCRLRDYVYACHHQLTFVKSQCARDKLDGGWLTSQFGLDVGEDSPIQAFLTDDWNSKFETHLFNPCDVCLKCRIRMGFRKDIFSKTAKSGSYLSYILSASFSGDDPLLTLSAYLNCITRRTPRTTGELVSFFHHFGNELHQNNEDALSPLGAALSTSHDNCPNWDHLDGTDLDAARELRGSNASEHDHADTMSTLLGCAIDDSQCVQLLWPITYRAYAIYSPCFAHSYLSWTVYLADILQESLERLRYDIKRHEYSKCASIYHCRDACSYLYFHGFTPPRGMSLSLVKCSDIVGKLEEVVSGGPVGKLLTCMDAFLYGIRRPFIFLGFTFWSVALILLSHTTLYRLDVLRVRSHFMPSRGSHVIDVKALLAHGTKMPSLYDIKYFDDEALAHAWNRIY</sequence>
<feature type="compositionally biased region" description="Basic and acidic residues" evidence="2">
    <location>
        <begin position="1665"/>
        <end position="1680"/>
    </location>
</feature>
<feature type="compositionally biased region" description="Low complexity" evidence="2">
    <location>
        <begin position="1350"/>
        <end position="1372"/>
    </location>
</feature>
<evidence type="ECO:0008006" key="6">
    <source>
        <dbReference type="Google" id="ProtNLM"/>
    </source>
</evidence>
<evidence type="ECO:0000256" key="3">
    <source>
        <dbReference type="SAM" id="Phobius"/>
    </source>
</evidence>
<feature type="compositionally biased region" description="Polar residues" evidence="2">
    <location>
        <begin position="1701"/>
        <end position="1728"/>
    </location>
</feature>
<feature type="compositionally biased region" description="Low complexity" evidence="2">
    <location>
        <begin position="1207"/>
        <end position="1236"/>
    </location>
</feature>
<keyword evidence="3" id="KW-1133">Transmembrane helix</keyword>
<feature type="compositionally biased region" description="Polar residues" evidence="2">
    <location>
        <begin position="660"/>
        <end position="669"/>
    </location>
</feature>
<feature type="region of interest" description="Disordered" evidence="2">
    <location>
        <begin position="2207"/>
        <end position="2235"/>
    </location>
</feature>
<proteinExistence type="predicted"/>
<protein>
    <recommendedName>
        <fullName evidence="6">Ribosome-binding protein 1</fullName>
    </recommendedName>
</protein>
<dbReference type="Proteomes" id="UP000033188">
    <property type="component" value="Chromosome 2"/>
</dbReference>
<feature type="compositionally biased region" description="Polar residues" evidence="2">
    <location>
        <begin position="1059"/>
        <end position="1076"/>
    </location>
</feature>
<keyword evidence="5" id="KW-1185">Reference proteome</keyword>
<feature type="compositionally biased region" description="Polar residues" evidence="2">
    <location>
        <begin position="2046"/>
        <end position="2057"/>
    </location>
</feature>
<feature type="compositionally biased region" description="Polar residues" evidence="2">
    <location>
        <begin position="1104"/>
        <end position="1113"/>
    </location>
</feature>
<evidence type="ECO:0000256" key="2">
    <source>
        <dbReference type="SAM" id="MobiDB-lite"/>
    </source>
</evidence>
<feature type="compositionally biased region" description="Polar residues" evidence="2">
    <location>
        <begin position="795"/>
        <end position="810"/>
    </location>
</feature>
<feature type="compositionally biased region" description="Basic and acidic residues" evidence="2">
    <location>
        <begin position="1086"/>
        <end position="1101"/>
    </location>
</feature>
<feature type="compositionally biased region" description="Basic and acidic residues" evidence="2">
    <location>
        <begin position="1524"/>
        <end position="1537"/>
    </location>
</feature>
<dbReference type="EMBL" id="LK391708">
    <property type="protein sequence ID" value="CDR96084.1"/>
    <property type="molecule type" value="Genomic_DNA"/>
</dbReference>
<feature type="compositionally biased region" description="Polar residues" evidence="2">
    <location>
        <begin position="821"/>
        <end position="830"/>
    </location>
</feature>
<feature type="compositionally biased region" description="Polar residues" evidence="2">
    <location>
        <begin position="551"/>
        <end position="566"/>
    </location>
</feature>
<feature type="compositionally biased region" description="Polar residues" evidence="2">
    <location>
        <begin position="627"/>
        <end position="636"/>
    </location>
</feature>
<feature type="coiled-coil region" evidence="1">
    <location>
        <begin position="2263"/>
        <end position="2293"/>
    </location>
</feature>
<dbReference type="STRING" id="5866.A0A061DAY7"/>
<dbReference type="KEGG" id="bbig:BBBOND_0212260"/>
<evidence type="ECO:0000313" key="5">
    <source>
        <dbReference type="Proteomes" id="UP000033188"/>
    </source>
</evidence>
<feature type="compositionally biased region" description="Polar residues" evidence="2">
    <location>
        <begin position="1971"/>
        <end position="1980"/>
    </location>
</feature>
<keyword evidence="1" id="KW-0175">Coiled coil</keyword>
<feature type="compositionally biased region" description="Polar residues" evidence="2">
    <location>
        <begin position="698"/>
        <end position="727"/>
    </location>
</feature>
<accession>A0A061DAY7</accession>
<feature type="compositionally biased region" description="Polar residues" evidence="2">
    <location>
        <begin position="406"/>
        <end position="418"/>
    </location>
</feature>
<feature type="compositionally biased region" description="Polar residues" evidence="2">
    <location>
        <begin position="2210"/>
        <end position="2220"/>
    </location>
</feature>
<feature type="compositionally biased region" description="Basic and acidic residues" evidence="2">
    <location>
        <begin position="1035"/>
        <end position="1058"/>
    </location>
</feature>
<feature type="compositionally biased region" description="Basic and acidic residues" evidence="2">
    <location>
        <begin position="1260"/>
        <end position="1270"/>
    </location>
</feature>
<feature type="compositionally biased region" description="Polar residues" evidence="2">
    <location>
        <begin position="946"/>
        <end position="1001"/>
    </location>
</feature>
<feature type="compositionally biased region" description="Polar residues" evidence="2">
    <location>
        <begin position="1791"/>
        <end position="1816"/>
    </location>
</feature>
<feature type="compositionally biased region" description="Polar residues" evidence="2">
    <location>
        <begin position="1020"/>
        <end position="1030"/>
    </location>
</feature>
<feature type="compositionally biased region" description="Polar residues" evidence="2">
    <location>
        <begin position="573"/>
        <end position="584"/>
    </location>
</feature>
<dbReference type="RefSeq" id="XP_012768270.1">
    <property type="nucleotide sequence ID" value="XM_012912816.1"/>
</dbReference>
<dbReference type="VEuPathDB" id="PiroplasmaDB:BBBOND_0212260"/>
<feature type="region of interest" description="Disordered" evidence="2">
    <location>
        <begin position="2115"/>
        <end position="2167"/>
    </location>
</feature>
<dbReference type="OMA" id="RWEGQSM"/>
<feature type="compositionally biased region" description="Low complexity" evidence="2">
    <location>
        <begin position="1776"/>
        <end position="1786"/>
    </location>
</feature>
<evidence type="ECO:0000313" key="4">
    <source>
        <dbReference type="EMBL" id="CDR96084.1"/>
    </source>
</evidence>
<feature type="compositionally biased region" description="Polar residues" evidence="2">
    <location>
        <begin position="1274"/>
        <end position="1304"/>
    </location>
</feature>
<feature type="compositionally biased region" description="Polar residues" evidence="2">
    <location>
        <begin position="1753"/>
        <end position="1774"/>
    </location>
</feature>
<keyword evidence="3" id="KW-0812">Transmembrane</keyword>
<feature type="compositionally biased region" description="Low complexity" evidence="2">
    <location>
        <begin position="1114"/>
        <end position="1131"/>
    </location>
</feature>
<gene>
    <name evidence="4" type="ORF">BBBOND_0212260</name>
</gene>
<feature type="compositionally biased region" description="Polar residues" evidence="2">
    <location>
        <begin position="431"/>
        <end position="444"/>
    </location>
</feature>
<name>A0A061DAY7_BABBI</name>
<evidence type="ECO:0000256" key="1">
    <source>
        <dbReference type="SAM" id="Coils"/>
    </source>
</evidence>
<feature type="compositionally biased region" description="Polar residues" evidence="2">
    <location>
        <begin position="857"/>
        <end position="874"/>
    </location>
</feature>